<name>A0A941E2B8_9BURK</name>
<comment type="caution">
    <text evidence="1">The sequence shown here is derived from an EMBL/GenBank/DDBJ whole genome shotgun (WGS) entry which is preliminary data.</text>
</comment>
<accession>A0A941E2B8</accession>
<dbReference type="EMBL" id="JAGSPJ010000003">
    <property type="protein sequence ID" value="MBR7800121.1"/>
    <property type="molecule type" value="Genomic_DNA"/>
</dbReference>
<evidence type="ECO:0000313" key="1">
    <source>
        <dbReference type="EMBL" id="MBR7800121.1"/>
    </source>
</evidence>
<protein>
    <submittedName>
        <fullName evidence="1">Uncharacterized protein</fullName>
    </submittedName>
</protein>
<dbReference type="AlphaFoldDB" id="A0A941E2B8"/>
<organism evidence="1 2">
    <name type="scientific">Undibacterium fentianense</name>
    <dbReference type="NCBI Taxonomy" id="2828728"/>
    <lineage>
        <taxon>Bacteria</taxon>
        <taxon>Pseudomonadati</taxon>
        <taxon>Pseudomonadota</taxon>
        <taxon>Betaproteobacteria</taxon>
        <taxon>Burkholderiales</taxon>
        <taxon>Oxalobacteraceae</taxon>
        <taxon>Undibacterium</taxon>
    </lineage>
</organism>
<evidence type="ECO:0000313" key="2">
    <source>
        <dbReference type="Proteomes" id="UP000678545"/>
    </source>
</evidence>
<proteinExistence type="predicted"/>
<gene>
    <name evidence="1" type="ORF">KDM90_08930</name>
</gene>
<dbReference type="Proteomes" id="UP000678545">
    <property type="component" value="Unassembled WGS sequence"/>
</dbReference>
<keyword evidence="2" id="KW-1185">Reference proteome</keyword>
<reference evidence="1" key="1">
    <citation type="submission" date="2021-04" db="EMBL/GenBank/DDBJ databases">
        <title>novel species isolated from subtropical streams in China.</title>
        <authorList>
            <person name="Lu H."/>
        </authorList>
    </citation>
    <scope>NUCLEOTIDE SEQUENCE</scope>
    <source>
        <strain evidence="1">FT137W</strain>
    </source>
</reference>
<sequence length="109" mass="12429">MSLAHFISLQNKDPGFDTFVNGKAIAHASDALERIAEQEQVTSIMSFYGKKWYEADQGLQTVRALMEYLKTNPTAVEDADEVIEDLKEWEDVLLKAKTAGIKWKMKIDY</sequence>
<dbReference type="RefSeq" id="WP_212675252.1">
    <property type="nucleotide sequence ID" value="NZ_JAGSPJ010000003.1"/>
</dbReference>